<gene>
    <name evidence="3" type="ORF">PUW23_16120</name>
</gene>
<feature type="compositionally biased region" description="Polar residues" evidence="1">
    <location>
        <begin position="148"/>
        <end position="163"/>
    </location>
</feature>
<reference evidence="3" key="1">
    <citation type="submission" date="2023-02" db="EMBL/GenBank/DDBJ databases">
        <title>Pathogen: clinical or host-associated sample.</title>
        <authorList>
            <person name="Hergert J."/>
            <person name="Casey R."/>
            <person name="Wagner J."/>
            <person name="Young E.L."/>
            <person name="Oakeson K.F."/>
        </authorList>
    </citation>
    <scope>NUCLEOTIDE SEQUENCE</scope>
    <source>
        <strain evidence="3">2022CK-00830</strain>
    </source>
</reference>
<feature type="chain" id="PRO_5043780163" evidence="2">
    <location>
        <begin position="31"/>
        <end position="251"/>
    </location>
</feature>
<evidence type="ECO:0000256" key="2">
    <source>
        <dbReference type="SAM" id="SignalP"/>
    </source>
</evidence>
<keyword evidence="2" id="KW-0732">Signal</keyword>
<dbReference type="Pfam" id="PF14042">
    <property type="entry name" value="DUF4247"/>
    <property type="match status" value="1"/>
</dbReference>
<dbReference type="InterPro" id="IPR025341">
    <property type="entry name" value="DUF4247"/>
</dbReference>
<feature type="compositionally biased region" description="Low complexity" evidence="1">
    <location>
        <begin position="190"/>
        <end position="215"/>
    </location>
</feature>
<sequence>MNKRFFYMIKIVLVLSLFVSVLSGCGTASAVKENYPLESVNGSGNSTSYVYRAAGMTVPEVANELMEERSPEEVSPQDTERMFLVYPDELYHLQQDPETPEDTLIEVDSQEYVRQNYSSSFLQGYITASILDSMFDSLKGAGKYRGYTTQKTYKPSQGTYRTPTDNDKSMAPPLTTNKSGSIIRRGLGDSGDTSKSTSGNSVLERGSSSSSSSSKGKIERGKSSGSSIFSSPKKSSRPKTKIGSGRITRRR</sequence>
<dbReference type="EMBL" id="CP118101">
    <property type="protein sequence ID" value="WDH81056.1"/>
    <property type="molecule type" value="Genomic_DNA"/>
</dbReference>
<dbReference type="AlphaFoldDB" id="A0AAX3MUE0"/>
<proteinExistence type="predicted"/>
<feature type="signal peptide" evidence="2">
    <location>
        <begin position="1"/>
        <end position="30"/>
    </location>
</feature>
<evidence type="ECO:0000313" key="4">
    <source>
        <dbReference type="Proteomes" id="UP001220962"/>
    </source>
</evidence>
<feature type="region of interest" description="Disordered" evidence="1">
    <location>
        <begin position="148"/>
        <end position="251"/>
    </location>
</feature>
<dbReference type="Proteomes" id="UP001220962">
    <property type="component" value="Chromosome"/>
</dbReference>
<dbReference type="PROSITE" id="PS51257">
    <property type="entry name" value="PROKAR_LIPOPROTEIN"/>
    <property type="match status" value="1"/>
</dbReference>
<protein>
    <submittedName>
        <fullName evidence="3">DUF4247 domain-containing protein</fullName>
    </submittedName>
</protein>
<feature type="compositionally biased region" description="Low complexity" evidence="1">
    <location>
        <begin position="223"/>
        <end position="233"/>
    </location>
</feature>
<evidence type="ECO:0000256" key="1">
    <source>
        <dbReference type="SAM" id="MobiDB-lite"/>
    </source>
</evidence>
<dbReference type="RefSeq" id="WP_274358804.1">
    <property type="nucleotide sequence ID" value="NZ_CP118101.1"/>
</dbReference>
<name>A0AAX3MUE0_9BACL</name>
<organism evidence="3 4">
    <name type="scientific">Paenibacillus urinalis</name>
    <dbReference type="NCBI Taxonomy" id="521520"/>
    <lineage>
        <taxon>Bacteria</taxon>
        <taxon>Bacillati</taxon>
        <taxon>Bacillota</taxon>
        <taxon>Bacilli</taxon>
        <taxon>Bacillales</taxon>
        <taxon>Paenibacillaceae</taxon>
        <taxon>Paenibacillus</taxon>
    </lineage>
</organism>
<accession>A0AAX3MUE0</accession>
<evidence type="ECO:0000313" key="3">
    <source>
        <dbReference type="EMBL" id="WDH81056.1"/>
    </source>
</evidence>